<evidence type="ECO:0000313" key="1">
    <source>
        <dbReference type="EMBL" id="GFT94427.1"/>
    </source>
</evidence>
<sequence>MADKINEFSSCSSAVVGVSTNISNESKIQSFLDEVEKLRGQISWLTYKCIGSPFRISILMQRKTFGNNPRDKGLRLYDFRFSLKATKYVQLCGWSGNAEASLQR</sequence>
<gene>
    <name evidence="1" type="ORF">NPIL_487531</name>
</gene>
<name>A0A8X6UAB5_NEPPI</name>
<comment type="caution">
    <text evidence="1">The sequence shown here is derived from an EMBL/GenBank/DDBJ whole genome shotgun (WGS) entry which is preliminary data.</text>
</comment>
<accession>A0A8X6UAB5</accession>
<dbReference type="AlphaFoldDB" id="A0A8X6UAB5"/>
<dbReference type="Proteomes" id="UP000887013">
    <property type="component" value="Unassembled WGS sequence"/>
</dbReference>
<protein>
    <submittedName>
        <fullName evidence="1">Uncharacterized protein</fullName>
    </submittedName>
</protein>
<reference evidence="1" key="1">
    <citation type="submission" date="2020-08" db="EMBL/GenBank/DDBJ databases">
        <title>Multicomponent nature underlies the extraordinary mechanical properties of spider dragline silk.</title>
        <authorList>
            <person name="Kono N."/>
            <person name="Nakamura H."/>
            <person name="Mori M."/>
            <person name="Yoshida Y."/>
            <person name="Ohtoshi R."/>
            <person name="Malay A.D."/>
            <person name="Moran D.A.P."/>
            <person name="Tomita M."/>
            <person name="Numata K."/>
            <person name="Arakawa K."/>
        </authorList>
    </citation>
    <scope>NUCLEOTIDE SEQUENCE</scope>
</reference>
<keyword evidence="2" id="KW-1185">Reference proteome</keyword>
<evidence type="ECO:0000313" key="2">
    <source>
        <dbReference type="Proteomes" id="UP000887013"/>
    </source>
</evidence>
<proteinExistence type="predicted"/>
<organism evidence="1 2">
    <name type="scientific">Nephila pilipes</name>
    <name type="common">Giant wood spider</name>
    <name type="synonym">Nephila maculata</name>
    <dbReference type="NCBI Taxonomy" id="299642"/>
    <lineage>
        <taxon>Eukaryota</taxon>
        <taxon>Metazoa</taxon>
        <taxon>Ecdysozoa</taxon>
        <taxon>Arthropoda</taxon>
        <taxon>Chelicerata</taxon>
        <taxon>Arachnida</taxon>
        <taxon>Araneae</taxon>
        <taxon>Araneomorphae</taxon>
        <taxon>Entelegynae</taxon>
        <taxon>Araneoidea</taxon>
        <taxon>Nephilidae</taxon>
        <taxon>Nephila</taxon>
    </lineage>
</organism>
<dbReference type="EMBL" id="BMAW01121515">
    <property type="protein sequence ID" value="GFT94427.1"/>
    <property type="molecule type" value="Genomic_DNA"/>
</dbReference>